<keyword evidence="3" id="KW-1185">Reference proteome</keyword>
<evidence type="ECO:0000313" key="3">
    <source>
        <dbReference type="Proteomes" id="UP000218689"/>
    </source>
</evidence>
<comment type="caution">
    <text evidence="2">The sequence shown here is derived from an EMBL/GenBank/DDBJ whole genome shotgun (WGS) entry which is preliminary data.</text>
</comment>
<protein>
    <recommendedName>
        <fullName evidence="1">Transposase Synechocystis PCC 6803 domain-containing protein</fullName>
    </recommendedName>
</protein>
<gene>
    <name evidence="2" type="ORF">RsY01_1479</name>
</gene>
<evidence type="ECO:0000259" key="1">
    <source>
        <dbReference type="Pfam" id="PF01710"/>
    </source>
</evidence>
<dbReference type="EMBL" id="BEDT01000003">
    <property type="protein sequence ID" value="GAX47875.1"/>
    <property type="molecule type" value="Genomic_DNA"/>
</dbReference>
<dbReference type="Proteomes" id="UP000218689">
    <property type="component" value="Unassembled WGS sequence"/>
</dbReference>
<reference evidence="3" key="1">
    <citation type="submission" date="2017-08" db="EMBL/GenBank/DDBJ databases">
        <title>Draft genome sequence of Lactococcus sp. strain Rs-Y01, isolated from the gut of the lower termite Reticulitermes speratus.</title>
        <authorList>
            <person name="Ohkuma M."/>
            <person name="Yuki M."/>
        </authorList>
    </citation>
    <scope>NUCLEOTIDE SEQUENCE [LARGE SCALE GENOMIC DNA]</scope>
    <source>
        <strain evidence="3">Rs-Y01</strain>
    </source>
</reference>
<organism evidence="2 3">
    <name type="scientific">Pseudolactococcus reticulitermitis</name>
    <dbReference type="NCBI Taxonomy" id="2025039"/>
    <lineage>
        <taxon>Bacteria</taxon>
        <taxon>Bacillati</taxon>
        <taxon>Bacillota</taxon>
        <taxon>Bacilli</taxon>
        <taxon>Lactobacillales</taxon>
        <taxon>Streptococcaceae</taxon>
        <taxon>Pseudolactococcus</taxon>
    </lineage>
</organism>
<dbReference type="AlphaFoldDB" id="A0A224XE11"/>
<accession>A0A224XE11</accession>
<sequence length="120" mass="14264">MTYDKTTQNKVLAYGEKHGVRKALRKFDISQVAYYNFKKRASSDYISPSRKTYFKKLDPTKLKQFVIENPDRTLKEMGEHFKVSHVSVWKALKKLNFSFKKRSFSTENEMKQNDQNTQKN</sequence>
<dbReference type="OrthoDB" id="6658576at2"/>
<dbReference type="RefSeq" id="WP_094784913.1">
    <property type="nucleotide sequence ID" value="NZ_BEDT01000003.1"/>
</dbReference>
<dbReference type="Pfam" id="PF01710">
    <property type="entry name" value="HTH_Tnp_IS630"/>
    <property type="match status" value="1"/>
</dbReference>
<evidence type="ECO:0000313" key="2">
    <source>
        <dbReference type="EMBL" id="GAX47875.1"/>
    </source>
</evidence>
<name>A0A224XE11_9LACT</name>
<dbReference type="InterPro" id="IPR002622">
    <property type="entry name" value="Transposase_14"/>
</dbReference>
<proteinExistence type="predicted"/>
<feature type="domain" description="Transposase Synechocystis PCC 6803" evidence="1">
    <location>
        <begin position="1"/>
        <end position="119"/>
    </location>
</feature>